<organism evidence="3 4">
    <name type="scientific">Aedes albopictus</name>
    <name type="common">Asian tiger mosquito</name>
    <name type="synonym">Stegomyia albopicta</name>
    <dbReference type="NCBI Taxonomy" id="7160"/>
    <lineage>
        <taxon>Eukaryota</taxon>
        <taxon>Metazoa</taxon>
        <taxon>Ecdysozoa</taxon>
        <taxon>Arthropoda</taxon>
        <taxon>Hexapoda</taxon>
        <taxon>Insecta</taxon>
        <taxon>Pterygota</taxon>
        <taxon>Neoptera</taxon>
        <taxon>Endopterygota</taxon>
        <taxon>Diptera</taxon>
        <taxon>Nematocera</taxon>
        <taxon>Culicoidea</taxon>
        <taxon>Culicidae</taxon>
        <taxon>Culicinae</taxon>
        <taxon>Aedini</taxon>
        <taxon>Aedes</taxon>
        <taxon>Stegomyia</taxon>
    </lineage>
</organism>
<reference evidence="3" key="2">
    <citation type="submission" date="2025-05" db="UniProtKB">
        <authorList>
            <consortium name="EnsemblMetazoa"/>
        </authorList>
    </citation>
    <scope>IDENTIFICATION</scope>
    <source>
        <strain evidence="3">Foshan</strain>
    </source>
</reference>
<dbReference type="GeneID" id="115264000"/>
<dbReference type="Proteomes" id="UP000069940">
    <property type="component" value="Unassembled WGS sequence"/>
</dbReference>
<evidence type="ECO:0008006" key="5">
    <source>
        <dbReference type="Google" id="ProtNLM"/>
    </source>
</evidence>
<keyword evidence="2" id="KW-0732">Signal</keyword>
<evidence type="ECO:0000256" key="1">
    <source>
        <dbReference type="SAM" id="MobiDB-lite"/>
    </source>
</evidence>
<keyword evidence="4" id="KW-1185">Reference proteome</keyword>
<evidence type="ECO:0000313" key="3">
    <source>
        <dbReference type="EnsemblMetazoa" id="AALFPA23_003799.P4403"/>
    </source>
</evidence>
<feature type="chain" id="PRO_5045035251" description="Secreted protein" evidence="2">
    <location>
        <begin position="22"/>
        <end position="339"/>
    </location>
</feature>
<feature type="signal peptide" evidence="2">
    <location>
        <begin position="1"/>
        <end position="21"/>
    </location>
</feature>
<reference evidence="4" key="1">
    <citation type="journal article" date="2015" name="Proc. Natl. Acad. Sci. U.S.A.">
        <title>Genome sequence of the Asian Tiger mosquito, Aedes albopictus, reveals insights into its biology, genetics, and evolution.</title>
        <authorList>
            <person name="Chen X.G."/>
            <person name="Jiang X."/>
            <person name="Gu J."/>
            <person name="Xu M."/>
            <person name="Wu Y."/>
            <person name="Deng Y."/>
            <person name="Zhang C."/>
            <person name="Bonizzoni M."/>
            <person name="Dermauw W."/>
            <person name="Vontas J."/>
            <person name="Armbruster P."/>
            <person name="Huang X."/>
            <person name="Yang Y."/>
            <person name="Zhang H."/>
            <person name="He W."/>
            <person name="Peng H."/>
            <person name="Liu Y."/>
            <person name="Wu K."/>
            <person name="Chen J."/>
            <person name="Lirakis M."/>
            <person name="Topalis P."/>
            <person name="Van Leeuwen T."/>
            <person name="Hall A.B."/>
            <person name="Jiang X."/>
            <person name="Thorpe C."/>
            <person name="Mueller R.L."/>
            <person name="Sun C."/>
            <person name="Waterhouse R.M."/>
            <person name="Yan G."/>
            <person name="Tu Z.J."/>
            <person name="Fang X."/>
            <person name="James A.A."/>
        </authorList>
    </citation>
    <scope>NUCLEOTIDE SEQUENCE [LARGE SCALE GENOMIC DNA]</scope>
    <source>
        <strain evidence="4">Foshan</strain>
    </source>
</reference>
<proteinExistence type="predicted"/>
<feature type="region of interest" description="Disordered" evidence="1">
    <location>
        <begin position="295"/>
        <end position="339"/>
    </location>
</feature>
<dbReference type="EnsemblMetazoa" id="AALFPA23_003799.R4403">
    <property type="protein sequence ID" value="AALFPA23_003799.P4403"/>
    <property type="gene ID" value="AALFPA23_003799"/>
</dbReference>
<feature type="region of interest" description="Disordered" evidence="1">
    <location>
        <begin position="175"/>
        <end position="202"/>
    </location>
</feature>
<dbReference type="RefSeq" id="XP_062704776.1">
    <property type="nucleotide sequence ID" value="XM_062848792.1"/>
</dbReference>
<feature type="compositionally biased region" description="Basic and acidic residues" evidence="1">
    <location>
        <begin position="311"/>
        <end position="326"/>
    </location>
</feature>
<sequence>MNFLYFIVFVNIYLSPQIVCSRHHNSRRQMAEQNRANQYRGDSYIYDADSDSDYGEDSAYGHHRNMREDTRINSATTLGDIVDLSSFSDGEVSLALSMLTEHELDRLDQLVDDEQADADNFMVKRHINNGHKTKRECQGDACDGSLEREETRVARDVNHEKNQIASFRSWFSRNKSTKTTTKPTKKTVRTTRRPSVRTTRKTTVTKPTRRISTPRINRGRAKQKYLGDNDNILRYGRNNDARQFIDSNVREKIDSLTNKIKRRDQGETSKNTRTAHSVPLHTGMARYRQDAVIRQKRSSFAPESGGTLDDSFPHPREETASFHDSMEPLVRVKRGPSGV</sequence>
<feature type="compositionally biased region" description="Basic residues" evidence="1">
    <location>
        <begin position="183"/>
        <end position="200"/>
    </location>
</feature>
<evidence type="ECO:0000256" key="2">
    <source>
        <dbReference type="SAM" id="SignalP"/>
    </source>
</evidence>
<name>A0ABM1XXM9_AEDAL</name>
<evidence type="ECO:0000313" key="4">
    <source>
        <dbReference type="Proteomes" id="UP000069940"/>
    </source>
</evidence>
<protein>
    <recommendedName>
        <fullName evidence="5">Secreted protein</fullName>
    </recommendedName>
</protein>
<accession>A0ABM1XXM9</accession>